<dbReference type="GO" id="GO:0051539">
    <property type="term" value="F:4 iron, 4 sulfur cluster binding"/>
    <property type="evidence" value="ECO:0007669"/>
    <property type="project" value="UniProtKB-KW"/>
</dbReference>
<evidence type="ECO:0000256" key="10">
    <source>
        <dbReference type="PIRSR" id="PIRSR000485-2"/>
    </source>
</evidence>
<comment type="cofactor">
    <cofactor evidence="7 11">
        <name>[4Fe-4S] cluster</name>
        <dbReference type="ChEBI" id="CHEBI:49883"/>
    </cofactor>
    <text evidence="7 11">Binds 1 [4Fe-4S] cluster per subunit.</text>
</comment>
<keyword evidence="7" id="KW-0004">4Fe-4S</keyword>
<dbReference type="InterPro" id="IPR000836">
    <property type="entry name" value="PRTase_dom"/>
</dbReference>
<comment type="function">
    <text evidence="7">Catalyzes the formation of phosphoribosylamine from phosphoribosylpyrophosphate (PRPP) and glutamine.</text>
</comment>
<feature type="domain" description="Glutamine amidotransferase type-2" evidence="12">
    <location>
        <begin position="14"/>
        <end position="234"/>
    </location>
</feature>
<dbReference type="Pfam" id="PF13522">
    <property type="entry name" value="GATase_6"/>
    <property type="match status" value="1"/>
</dbReference>
<dbReference type="GO" id="GO:0006189">
    <property type="term" value="P:'de novo' IMP biosynthetic process"/>
    <property type="evidence" value="ECO:0007669"/>
    <property type="project" value="UniProtKB-UniRule"/>
</dbReference>
<keyword evidence="7 10" id="KW-0479">Metal-binding</keyword>
<proteinExistence type="inferred from homology"/>
<comment type="cofactor">
    <cofactor evidence="7 10">
        <name>Mg(2+)</name>
        <dbReference type="ChEBI" id="CHEBI:18420"/>
    </cofactor>
    <text evidence="7 10">Binds 1 Mg(2+) ion per subunit.</text>
</comment>
<feature type="binding site" evidence="7 11">
    <location>
        <position position="450"/>
    </location>
    <ligand>
        <name>[4Fe-4S] cluster</name>
        <dbReference type="ChEBI" id="CHEBI:49883"/>
    </ligand>
</feature>
<feature type="active site" description="Nucleophile" evidence="7 9">
    <location>
        <position position="14"/>
    </location>
</feature>
<dbReference type="InterPro" id="IPR005854">
    <property type="entry name" value="PurF"/>
</dbReference>
<dbReference type="RefSeq" id="WP_110941716.1">
    <property type="nucleotide sequence ID" value="NZ_FQZV01000035.1"/>
</dbReference>
<dbReference type="UniPathway" id="UPA00074">
    <property type="reaction ID" value="UER00124"/>
</dbReference>
<evidence type="ECO:0000256" key="4">
    <source>
        <dbReference type="ARBA" id="ARBA00022679"/>
    </source>
</evidence>
<dbReference type="Gene3D" id="3.40.50.2020">
    <property type="match status" value="1"/>
</dbReference>
<dbReference type="Pfam" id="PF00156">
    <property type="entry name" value="Pribosyltran"/>
    <property type="match status" value="1"/>
</dbReference>
<dbReference type="EMBL" id="FQZV01000035">
    <property type="protein sequence ID" value="SHJ68098.1"/>
    <property type="molecule type" value="Genomic_DNA"/>
</dbReference>
<dbReference type="CDD" id="cd00715">
    <property type="entry name" value="GPATase_N"/>
    <property type="match status" value="1"/>
</dbReference>
<keyword evidence="7 10" id="KW-0460">Magnesium</keyword>
<feature type="binding site" evidence="7 10">
    <location>
        <position position="360"/>
    </location>
    <ligand>
        <name>Mg(2+)</name>
        <dbReference type="ChEBI" id="CHEBI:18420"/>
    </ligand>
</feature>
<dbReference type="NCBIfam" id="TIGR01134">
    <property type="entry name" value="purF"/>
    <property type="match status" value="1"/>
</dbReference>
<name>A0A1M6LA64_9FIRM</name>
<dbReference type="GO" id="GO:0009113">
    <property type="term" value="P:purine nucleobase biosynthetic process"/>
    <property type="evidence" value="ECO:0007669"/>
    <property type="project" value="UniProtKB-UniRule"/>
</dbReference>
<dbReference type="EC" id="2.4.2.14" evidence="7"/>
<keyword evidence="7 11" id="KW-0408">Iron</keyword>
<keyword evidence="4 7" id="KW-0808">Transferase</keyword>
<evidence type="ECO:0000256" key="2">
    <source>
        <dbReference type="ARBA" id="ARBA00010138"/>
    </source>
</evidence>
<evidence type="ECO:0000256" key="5">
    <source>
        <dbReference type="ARBA" id="ARBA00022755"/>
    </source>
</evidence>
<dbReference type="InterPro" id="IPR035584">
    <property type="entry name" value="PurF_N"/>
</dbReference>
<dbReference type="Gene3D" id="3.60.20.10">
    <property type="entry name" value="Glutamine Phosphoribosylpyrophosphate, subunit 1, domain 1"/>
    <property type="match status" value="1"/>
</dbReference>
<dbReference type="Proteomes" id="UP000184536">
    <property type="component" value="Unassembled WGS sequence"/>
</dbReference>
<sequence length="471" mass="51501">MYNTINLDKLKEECGVIGIYGPGEQQLSRMAYFGLHALQHRGQESAGIAVNQGGQITYYKEMGLVQEVFSDDIIERLQGDIAVGHVRYSTTGESYVINAQPLVVRYKGGSIALAHNGNLINAGEIRDELEDQGVIFQTSIDSEVIANLIARYNAFGIEKAIQKTMGQIRGSYALVISYGDKLIGVRDPNGLRPLCIGKIDGGYVLSSESCAFNVLGAEFIRDVAAGEMVIIEGGQIRSIQYSNEQKKALCSFEFVYFARPDSVLDGQSVYISRRNAGKMLAKEHPAEADLVIAVPDSGTVAAIGYAEESKIPFGEGLIKNRYVGRTFIQPDQKMRELSVRLKLNVLKENIKGKRIVLIDDSIVRGTTSGRIVEMLKAAGAAEVHLRVCSPPVKFSCYFGIDTPTRKNLVGATHSIEEIRKMVGADSLGYLSIEGLLESIHESGEGLCSACFSGDYPMEVPKSGNKYLFEKR</sequence>
<dbReference type="GO" id="GO:0000287">
    <property type="term" value="F:magnesium ion binding"/>
    <property type="evidence" value="ECO:0007669"/>
    <property type="project" value="UniProtKB-UniRule"/>
</dbReference>
<feature type="binding site" evidence="7 11">
    <location>
        <position position="250"/>
    </location>
    <ligand>
        <name>[4Fe-4S] cluster</name>
        <dbReference type="ChEBI" id="CHEBI:49883"/>
    </ligand>
</feature>
<evidence type="ECO:0000256" key="9">
    <source>
        <dbReference type="PIRSR" id="PIRSR000485-1"/>
    </source>
</evidence>
<dbReference type="SUPFAM" id="SSF56235">
    <property type="entry name" value="N-terminal nucleophile aminohydrolases (Ntn hydrolases)"/>
    <property type="match status" value="1"/>
</dbReference>
<evidence type="ECO:0000313" key="14">
    <source>
        <dbReference type="Proteomes" id="UP000184536"/>
    </source>
</evidence>
<gene>
    <name evidence="7" type="primary">purF</name>
    <name evidence="13" type="ORF">SAMN02745975_02624</name>
</gene>
<dbReference type="OrthoDB" id="9801213at2"/>
<organism evidence="13 14">
    <name type="scientific">Geosporobacter subterraneus DSM 17957</name>
    <dbReference type="NCBI Taxonomy" id="1121919"/>
    <lineage>
        <taxon>Bacteria</taxon>
        <taxon>Bacillati</taxon>
        <taxon>Bacillota</taxon>
        <taxon>Clostridia</taxon>
        <taxon>Peptostreptococcales</taxon>
        <taxon>Thermotaleaceae</taxon>
        <taxon>Geosporobacter</taxon>
    </lineage>
</organism>
<reference evidence="14" key="1">
    <citation type="submission" date="2016-11" db="EMBL/GenBank/DDBJ databases">
        <authorList>
            <person name="Varghese N."/>
            <person name="Submissions S."/>
        </authorList>
    </citation>
    <scope>NUCLEOTIDE SEQUENCE [LARGE SCALE GENOMIC DNA]</scope>
    <source>
        <strain evidence="14">DSM 17957</strain>
    </source>
</reference>
<dbReference type="STRING" id="1121919.SAMN02745975_02624"/>
<dbReference type="InterPro" id="IPR017932">
    <property type="entry name" value="GATase_2_dom"/>
</dbReference>
<dbReference type="GO" id="GO:0004044">
    <property type="term" value="F:amidophosphoribosyltransferase activity"/>
    <property type="evidence" value="ECO:0007669"/>
    <property type="project" value="UniProtKB-UniRule"/>
</dbReference>
<dbReference type="PROSITE" id="PS51278">
    <property type="entry name" value="GATASE_TYPE_2"/>
    <property type="match status" value="1"/>
</dbReference>
<comment type="similarity">
    <text evidence="2 7 8">In the C-terminal section; belongs to the purine/pyrimidine phosphoribosyltransferase family.</text>
</comment>
<dbReference type="InterPro" id="IPR029057">
    <property type="entry name" value="PRTase-like"/>
</dbReference>
<dbReference type="SUPFAM" id="SSF53271">
    <property type="entry name" value="PRTase-like"/>
    <property type="match status" value="1"/>
</dbReference>
<accession>A0A1M6LA64</accession>
<feature type="binding site" evidence="7 11">
    <location>
        <position position="396"/>
    </location>
    <ligand>
        <name>[4Fe-4S] cluster</name>
        <dbReference type="ChEBI" id="CHEBI:49883"/>
    </ligand>
</feature>
<keyword evidence="7 11" id="KW-0411">Iron-sulfur</keyword>
<comment type="pathway">
    <text evidence="1 7 8">Purine metabolism; IMP biosynthesis via de novo pathway; N(1)-(5-phospho-D-ribosyl)glycinamide from 5-phospho-alpha-D-ribose 1-diphosphate: step 1/2.</text>
</comment>
<evidence type="ECO:0000256" key="1">
    <source>
        <dbReference type="ARBA" id="ARBA00005209"/>
    </source>
</evidence>
<keyword evidence="6 7" id="KW-0315">Glutamine amidotransferase</keyword>
<evidence type="ECO:0000313" key="13">
    <source>
        <dbReference type="EMBL" id="SHJ68098.1"/>
    </source>
</evidence>
<keyword evidence="14" id="KW-1185">Reference proteome</keyword>
<dbReference type="HAMAP" id="MF_01931">
    <property type="entry name" value="PurF"/>
    <property type="match status" value="1"/>
</dbReference>
<dbReference type="InterPro" id="IPR029055">
    <property type="entry name" value="Ntn_hydrolases_N"/>
</dbReference>
<dbReference type="AlphaFoldDB" id="A0A1M6LA64"/>
<feature type="binding site" evidence="7 10">
    <location>
        <position position="297"/>
    </location>
    <ligand>
        <name>Mg(2+)</name>
        <dbReference type="ChEBI" id="CHEBI:18420"/>
    </ligand>
</feature>
<evidence type="ECO:0000256" key="6">
    <source>
        <dbReference type="ARBA" id="ARBA00022962"/>
    </source>
</evidence>
<keyword evidence="5 7" id="KW-0658">Purine biosynthesis</keyword>
<keyword evidence="3 7" id="KW-0328">Glycosyltransferase</keyword>
<feature type="binding site" evidence="7 10">
    <location>
        <position position="359"/>
    </location>
    <ligand>
        <name>Mg(2+)</name>
        <dbReference type="ChEBI" id="CHEBI:18420"/>
    </ligand>
</feature>
<dbReference type="PIRSF" id="PIRSF000485">
    <property type="entry name" value="Amd_phspho_trans"/>
    <property type="match status" value="1"/>
</dbReference>
<evidence type="ECO:0000259" key="12">
    <source>
        <dbReference type="PROSITE" id="PS51278"/>
    </source>
</evidence>
<protein>
    <recommendedName>
        <fullName evidence="7">Amidophosphoribosyltransferase</fullName>
        <shortName evidence="7">ATase</shortName>
        <ecNumber evidence="7">2.4.2.14</ecNumber>
    </recommendedName>
    <alternativeName>
        <fullName evidence="7">Glutamine phosphoribosylpyrophosphate amidotransferase</fullName>
        <shortName evidence="7">GPATase</shortName>
    </alternativeName>
</protein>
<dbReference type="CDD" id="cd06223">
    <property type="entry name" value="PRTases_typeI"/>
    <property type="match status" value="1"/>
</dbReference>
<comment type="catalytic activity">
    <reaction evidence="7 8">
        <text>5-phospho-beta-D-ribosylamine + L-glutamate + diphosphate = 5-phospho-alpha-D-ribose 1-diphosphate + L-glutamine + H2O</text>
        <dbReference type="Rhea" id="RHEA:14905"/>
        <dbReference type="ChEBI" id="CHEBI:15377"/>
        <dbReference type="ChEBI" id="CHEBI:29985"/>
        <dbReference type="ChEBI" id="CHEBI:33019"/>
        <dbReference type="ChEBI" id="CHEBI:58017"/>
        <dbReference type="ChEBI" id="CHEBI:58359"/>
        <dbReference type="ChEBI" id="CHEBI:58681"/>
        <dbReference type="EC" id="2.4.2.14"/>
    </reaction>
</comment>
<feature type="binding site" evidence="7 11">
    <location>
        <position position="447"/>
    </location>
    <ligand>
        <name>[4Fe-4S] cluster</name>
        <dbReference type="ChEBI" id="CHEBI:49883"/>
    </ligand>
</feature>
<evidence type="ECO:0000256" key="11">
    <source>
        <dbReference type="PIRSR" id="PIRSR000485-3"/>
    </source>
</evidence>
<evidence type="ECO:0000256" key="3">
    <source>
        <dbReference type="ARBA" id="ARBA00022676"/>
    </source>
</evidence>
<evidence type="ECO:0000256" key="8">
    <source>
        <dbReference type="PIRNR" id="PIRNR000485"/>
    </source>
</evidence>
<evidence type="ECO:0000256" key="7">
    <source>
        <dbReference type="HAMAP-Rule" id="MF_01931"/>
    </source>
</evidence>
<dbReference type="PANTHER" id="PTHR11907">
    <property type="entry name" value="AMIDOPHOSPHORIBOSYLTRANSFERASE"/>
    <property type="match status" value="1"/>
</dbReference>